<dbReference type="EMBL" id="AACS02000002">
    <property type="protein sequence ID" value="EAU88893.2"/>
    <property type="molecule type" value="Genomic_DNA"/>
</dbReference>
<dbReference type="KEGG" id="cci:CC1G_12295"/>
<dbReference type="Pfam" id="PF11911">
    <property type="entry name" value="DUF3429"/>
    <property type="match status" value="1"/>
</dbReference>
<keyword evidence="1" id="KW-0472">Membrane</keyword>
<evidence type="ECO:0000313" key="2">
    <source>
        <dbReference type="EMBL" id="EAU88893.2"/>
    </source>
</evidence>
<dbReference type="STRING" id="240176.A8NE24"/>
<comment type="caution">
    <text evidence="2">The sequence shown here is derived from an EMBL/GenBank/DDBJ whole genome shotgun (WGS) entry which is preliminary data.</text>
</comment>
<dbReference type="GeneID" id="6009415"/>
<dbReference type="RefSeq" id="XP_001832926.2">
    <property type="nucleotide sequence ID" value="XM_001832874.2"/>
</dbReference>
<sequence>MSSLFRPILRTGLVRHTPFRIANYRPPTSALRPLRSTPDAILKPPLIQFRSVASSVSWRPGSQTLDHAATNIKEELGNSASDMAKAIAGANFTRDSVIDHSGDSFIGITTKVASQVPEPILVLGLAGGLPYIGAAGTTVYLAREAQLAASGVDVGIDPGVAATVLDQALNFQVTYGAVMLSFLGALHWGFEMAGYGGHKGYTRLAIGTVPMVVAWSTLGMQPMEALCVQWLGYTGLWYVDSKATVAGWAPKWYSQYRFYLSILVGTCIIGSLAGTSYFGPVAGHGFLSHEIDQLREMRRENMPLKHGLIPGDIEAVPAGPEADNYTIIRKREQK</sequence>
<proteinExistence type="predicted"/>
<keyword evidence="1" id="KW-1133">Transmembrane helix</keyword>
<feature type="transmembrane region" description="Helical" evidence="1">
    <location>
        <begin position="258"/>
        <end position="278"/>
    </location>
</feature>
<organism evidence="2 3">
    <name type="scientific">Coprinopsis cinerea (strain Okayama-7 / 130 / ATCC MYA-4618 / FGSC 9003)</name>
    <name type="common">Inky cap fungus</name>
    <name type="synonym">Hormographiella aspergillata</name>
    <dbReference type="NCBI Taxonomy" id="240176"/>
    <lineage>
        <taxon>Eukaryota</taxon>
        <taxon>Fungi</taxon>
        <taxon>Dikarya</taxon>
        <taxon>Basidiomycota</taxon>
        <taxon>Agaricomycotina</taxon>
        <taxon>Agaricomycetes</taxon>
        <taxon>Agaricomycetidae</taxon>
        <taxon>Agaricales</taxon>
        <taxon>Agaricineae</taxon>
        <taxon>Psathyrellaceae</taxon>
        <taxon>Coprinopsis</taxon>
    </lineage>
</organism>
<dbReference type="PANTHER" id="PTHR15887:SF1">
    <property type="entry name" value="TRANSMEMBRANE PROTEIN 69"/>
    <property type="match status" value="1"/>
</dbReference>
<dbReference type="eggNOG" id="ENOG502RY8Z">
    <property type="taxonomic scope" value="Eukaryota"/>
</dbReference>
<dbReference type="HOGENOM" id="CLU_045137_1_0_1"/>
<gene>
    <name evidence="2" type="ORF">CC1G_12295</name>
</gene>
<protein>
    <submittedName>
        <fullName evidence="2">Uncharacterized protein</fullName>
    </submittedName>
</protein>
<dbReference type="InParanoid" id="A8NE24"/>
<accession>A8NE24</accession>
<dbReference type="OrthoDB" id="194289at2759"/>
<name>A8NE24_COPC7</name>
<dbReference type="InterPro" id="IPR021836">
    <property type="entry name" value="DUF3429"/>
</dbReference>
<keyword evidence="3" id="KW-1185">Reference proteome</keyword>
<dbReference type="PANTHER" id="PTHR15887">
    <property type="entry name" value="TRANSMEMBRANE PROTEIN 69"/>
    <property type="match status" value="1"/>
</dbReference>
<evidence type="ECO:0000256" key="1">
    <source>
        <dbReference type="SAM" id="Phobius"/>
    </source>
</evidence>
<reference evidence="2 3" key="1">
    <citation type="journal article" date="2010" name="Proc. Natl. Acad. Sci. U.S.A.">
        <title>Insights into evolution of multicellular fungi from the assembled chromosomes of the mushroom Coprinopsis cinerea (Coprinus cinereus).</title>
        <authorList>
            <person name="Stajich J.E."/>
            <person name="Wilke S.K."/>
            <person name="Ahren D."/>
            <person name="Au C.H."/>
            <person name="Birren B.W."/>
            <person name="Borodovsky M."/>
            <person name="Burns C."/>
            <person name="Canback B."/>
            <person name="Casselton L.A."/>
            <person name="Cheng C.K."/>
            <person name="Deng J."/>
            <person name="Dietrich F.S."/>
            <person name="Fargo D.C."/>
            <person name="Farman M.L."/>
            <person name="Gathman A.C."/>
            <person name="Goldberg J."/>
            <person name="Guigo R."/>
            <person name="Hoegger P.J."/>
            <person name="Hooker J.B."/>
            <person name="Huggins A."/>
            <person name="James T.Y."/>
            <person name="Kamada T."/>
            <person name="Kilaru S."/>
            <person name="Kodira C."/>
            <person name="Kues U."/>
            <person name="Kupfer D."/>
            <person name="Kwan H.S."/>
            <person name="Lomsadze A."/>
            <person name="Li W."/>
            <person name="Lilly W.W."/>
            <person name="Ma L.J."/>
            <person name="Mackey A.J."/>
            <person name="Manning G."/>
            <person name="Martin F."/>
            <person name="Muraguchi H."/>
            <person name="Natvig D.O."/>
            <person name="Palmerini H."/>
            <person name="Ramesh M.A."/>
            <person name="Rehmeyer C.J."/>
            <person name="Roe B.A."/>
            <person name="Shenoy N."/>
            <person name="Stanke M."/>
            <person name="Ter-Hovhannisyan V."/>
            <person name="Tunlid A."/>
            <person name="Velagapudi R."/>
            <person name="Vision T.J."/>
            <person name="Zeng Q."/>
            <person name="Zolan M.E."/>
            <person name="Pukkila P.J."/>
        </authorList>
    </citation>
    <scope>NUCLEOTIDE SEQUENCE [LARGE SCALE GENOMIC DNA]</scope>
    <source>
        <strain evidence="3">Okayama-7 / 130 / ATCC MYA-4618 / FGSC 9003</strain>
    </source>
</reference>
<evidence type="ECO:0000313" key="3">
    <source>
        <dbReference type="Proteomes" id="UP000001861"/>
    </source>
</evidence>
<dbReference type="VEuPathDB" id="FungiDB:CC1G_12295"/>
<keyword evidence="1" id="KW-0812">Transmembrane</keyword>
<dbReference type="Proteomes" id="UP000001861">
    <property type="component" value="Unassembled WGS sequence"/>
</dbReference>
<dbReference type="AlphaFoldDB" id="A8NE24"/>
<dbReference type="OMA" id="TYRFWLT"/>